<dbReference type="PROSITE" id="PS00022">
    <property type="entry name" value="EGF_1"/>
    <property type="match status" value="17"/>
</dbReference>
<gene>
    <name evidence="21" type="ORF">GSLYS_00006992001</name>
</gene>
<keyword evidence="4 15" id="KW-0217">Developmental protein</keyword>
<reference evidence="21 22" key="1">
    <citation type="submission" date="2024-04" db="EMBL/GenBank/DDBJ databases">
        <authorList>
            <consortium name="Genoscope - CEA"/>
            <person name="William W."/>
        </authorList>
    </citation>
    <scope>NUCLEOTIDE SEQUENCE [LARGE SCALE GENOMIC DNA]</scope>
</reference>
<feature type="disulfide bond" evidence="13">
    <location>
        <begin position="725"/>
        <end position="734"/>
    </location>
</feature>
<evidence type="ECO:0000313" key="21">
    <source>
        <dbReference type="EMBL" id="CAL1532974.1"/>
    </source>
</evidence>
<name>A0AAV2HGM5_LYMST</name>
<dbReference type="CDD" id="cd00054">
    <property type="entry name" value="EGF_CA"/>
    <property type="match status" value="14"/>
</dbReference>
<feature type="disulfide bond" evidence="13">
    <location>
        <begin position="667"/>
        <end position="676"/>
    </location>
</feature>
<keyword evidence="8 15" id="KW-0732">Signal</keyword>
<dbReference type="FunFam" id="2.10.25.10:FF:000471">
    <property type="entry name" value="Protein lin-12"/>
    <property type="match status" value="1"/>
</dbReference>
<dbReference type="FunFam" id="2.10.25.10:FF:000080">
    <property type="entry name" value="Neurogenic locus notch 1"/>
    <property type="match status" value="1"/>
</dbReference>
<feature type="domain" description="EGF-like" evidence="19">
    <location>
        <begin position="294"/>
        <end position="330"/>
    </location>
</feature>
<evidence type="ECO:0000256" key="15">
    <source>
        <dbReference type="RuleBase" id="RU280815"/>
    </source>
</evidence>
<dbReference type="Pfam" id="PF00008">
    <property type="entry name" value="EGF"/>
    <property type="match status" value="4"/>
</dbReference>
<keyword evidence="11 13" id="KW-1015">Disulfide bond</keyword>
<feature type="disulfide bond" evidence="13">
    <location>
        <begin position="627"/>
        <end position="636"/>
    </location>
</feature>
<evidence type="ECO:0000256" key="4">
    <source>
        <dbReference type="ARBA" id="ARBA00022473"/>
    </source>
</evidence>
<feature type="disulfide bond" evidence="13">
    <location>
        <begin position="282"/>
        <end position="291"/>
    </location>
</feature>
<dbReference type="PROSITE" id="PS50026">
    <property type="entry name" value="EGF_3"/>
    <property type="match status" value="19"/>
</dbReference>
<dbReference type="GO" id="GO:0005886">
    <property type="term" value="C:plasma membrane"/>
    <property type="evidence" value="ECO:0007669"/>
    <property type="project" value="TreeGrafter"/>
</dbReference>
<dbReference type="PANTHER" id="PTHR45836:SF23">
    <property type="entry name" value="NEUROGENIC LOCUS NOTCH HOMOLOG PROTEIN 1"/>
    <property type="match status" value="1"/>
</dbReference>
<evidence type="ECO:0000256" key="6">
    <source>
        <dbReference type="ARBA" id="ARBA00022525"/>
    </source>
</evidence>
<dbReference type="FunFam" id="2.10.25.10:FF:000425">
    <property type="entry name" value="Eyes shut homolog"/>
    <property type="match status" value="1"/>
</dbReference>
<dbReference type="SMART" id="SM00051">
    <property type="entry name" value="DSL"/>
    <property type="match status" value="1"/>
</dbReference>
<feature type="region of interest" description="Disordered" evidence="16">
    <location>
        <begin position="753"/>
        <end position="827"/>
    </location>
</feature>
<feature type="disulfide bond" evidence="13">
    <location>
        <begin position="1163"/>
        <end position="1172"/>
    </location>
</feature>
<dbReference type="PROSITE" id="PS00010">
    <property type="entry name" value="ASX_HYDROXYL"/>
    <property type="match status" value="14"/>
</dbReference>
<dbReference type="GO" id="GO:0005509">
    <property type="term" value="F:calcium ion binding"/>
    <property type="evidence" value="ECO:0007669"/>
    <property type="project" value="InterPro"/>
</dbReference>
<keyword evidence="7 13" id="KW-0245">EGF-like domain</keyword>
<feature type="domain" description="EGF-like" evidence="19">
    <location>
        <begin position="370"/>
        <end position="406"/>
    </location>
</feature>
<dbReference type="Gene3D" id="2.10.25.10">
    <property type="entry name" value="Laminin"/>
    <property type="match status" value="18"/>
</dbReference>
<evidence type="ECO:0000256" key="10">
    <source>
        <dbReference type="ARBA" id="ARBA00022837"/>
    </source>
</evidence>
<comment type="caution">
    <text evidence="13">Lacks conserved residue(s) required for the propagation of feature annotation.</text>
</comment>
<dbReference type="FunFam" id="2.10.25.10:FF:000053">
    <property type="entry name" value="Slit guidance ligand 2"/>
    <property type="match status" value="1"/>
</dbReference>
<feature type="compositionally biased region" description="Polar residues" evidence="16">
    <location>
        <begin position="787"/>
        <end position="799"/>
    </location>
</feature>
<keyword evidence="15 17" id="KW-0472">Membrane</keyword>
<feature type="domain" description="EGF-like" evidence="19">
    <location>
        <begin position="1009"/>
        <end position="1048"/>
    </location>
</feature>
<evidence type="ECO:0000256" key="3">
    <source>
        <dbReference type="ARBA" id="ARBA00005847"/>
    </source>
</evidence>
<protein>
    <recommendedName>
        <fullName evidence="15">Delta-like protein</fullName>
    </recommendedName>
</protein>
<dbReference type="GO" id="GO:0043235">
    <property type="term" value="C:receptor complex"/>
    <property type="evidence" value="ECO:0007669"/>
    <property type="project" value="TreeGrafter"/>
</dbReference>
<keyword evidence="9 15" id="KW-0677">Repeat</keyword>
<evidence type="ECO:0000256" key="11">
    <source>
        <dbReference type="ARBA" id="ARBA00023157"/>
    </source>
</evidence>
<dbReference type="InterPro" id="IPR000742">
    <property type="entry name" value="EGF"/>
</dbReference>
<feature type="domain" description="DSL" evidence="20">
    <location>
        <begin position="170"/>
        <end position="215"/>
    </location>
</feature>
<dbReference type="InterPro" id="IPR018097">
    <property type="entry name" value="EGF_Ca-bd_CS"/>
</dbReference>
<evidence type="ECO:0000256" key="12">
    <source>
        <dbReference type="ARBA" id="ARBA00023180"/>
    </source>
</evidence>
<feature type="domain" description="EGF-like" evidence="19">
    <location>
        <begin position="851"/>
        <end position="889"/>
    </location>
</feature>
<feature type="disulfide bond" evidence="13">
    <location>
        <begin position="921"/>
        <end position="930"/>
    </location>
</feature>
<keyword evidence="10" id="KW-0106">Calcium</keyword>
<dbReference type="SUPFAM" id="SSF57184">
    <property type="entry name" value="Growth factor receptor domain"/>
    <property type="match status" value="1"/>
</dbReference>
<dbReference type="FunFam" id="2.10.25.140:FF:000001">
    <property type="entry name" value="Delta-like protein"/>
    <property type="match status" value="1"/>
</dbReference>
<keyword evidence="5" id="KW-0963">Cytoplasm</keyword>
<feature type="disulfide bond" evidence="14">
    <location>
        <begin position="172"/>
        <end position="181"/>
    </location>
</feature>
<dbReference type="Pfam" id="PF01414">
    <property type="entry name" value="DSL"/>
    <property type="match status" value="1"/>
</dbReference>
<dbReference type="GO" id="GO:0007219">
    <property type="term" value="P:Notch signaling pathway"/>
    <property type="evidence" value="ECO:0007669"/>
    <property type="project" value="UniProtKB-ARBA"/>
</dbReference>
<feature type="domain" description="EGF-like" evidence="19">
    <location>
        <begin position="218"/>
        <end position="254"/>
    </location>
</feature>
<evidence type="ECO:0000256" key="9">
    <source>
        <dbReference type="ARBA" id="ARBA00022737"/>
    </source>
</evidence>
<feature type="domain" description="EGF-like" evidence="19">
    <location>
        <begin position="408"/>
        <end position="446"/>
    </location>
</feature>
<organism evidence="21 22">
    <name type="scientific">Lymnaea stagnalis</name>
    <name type="common">Great pond snail</name>
    <name type="synonym">Helix stagnalis</name>
    <dbReference type="NCBI Taxonomy" id="6523"/>
    <lineage>
        <taxon>Eukaryota</taxon>
        <taxon>Metazoa</taxon>
        <taxon>Spiralia</taxon>
        <taxon>Lophotrochozoa</taxon>
        <taxon>Mollusca</taxon>
        <taxon>Gastropoda</taxon>
        <taxon>Heterobranchia</taxon>
        <taxon>Euthyneura</taxon>
        <taxon>Panpulmonata</taxon>
        <taxon>Hygrophila</taxon>
        <taxon>Lymnaeoidea</taxon>
        <taxon>Lymnaeidae</taxon>
        <taxon>Lymnaea</taxon>
    </lineage>
</organism>
<dbReference type="Proteomes" id="UP001497497">
    <property type="component" value="Unassembled WGS sequence"/>
</dbReference>
<feature type="disulfide bond" evidence="13">
    <location>
        <begin position="436"/>
        <end position="445"/>
    </location>
</feature>
<feature type="disulfide bond" evidence="13">
    <location>
        <begin position="589"/>
        <end position="598"/>
    </location>
</feature>
<dbReference type="InterPro" id="IPR049883">
    <property type="entry name" value="NOTCH1_EGF-like"/>
</dbReference>
<comment type="similarity">
    <text evidence="3">Belongs to the NOTCH family.</text>
</comment>
<evidence type="ECO:0000256" key="8">
    <source>
        <dbReference type="ARBA" id="ARBA00022729"/>
    </source>
</evidence>
<dbReference type="PANTHER" id="PTHR45836">
    <property type="entry name" value="SLIT HOMOLOG"/>
    <property type="match status" value="1"/>
</dbReference>
<feature type="disulfide bond" evidence="14">
    <location>
        <begin position="206"/>
        <end position="215"/>
    </location>
</feature>
<dbReference type="GO" id="GO:0005737">
    <property type="term" value="C:cytoplasm"/>
    <property type="evidence" value="ECO:0007669"/>
    <property type="project" value="UniProtKB-SubCell"/>
</dbReference>
<feature type="domain" description="EGF-like" evidence="19">
    <location>
        <begin position="697"/>
        <end position="735"/>
    </location>
</feature>
<dbReference type="InterPro" id="IPR001881">
    <property type="entry name" value="EGF-like_Ca-bd_dom"/>
</dbReference>
<dbReference type="FunFam" id="2.10.25.10:FF:000434">
    <property type="entry name" value="Predicted protein"/>
    <property type="match status" value="2"/>
</dbReference>
<evidence type="ECO:0000256" key="18">
    <source>
        <dbReference type="SAM" id="SignalP"/>
    </source>
</evidence>
<dbReference type="FunFam" id="2.10.25.10:FF:000125">
    <property type="entry name" value="Neurogenic locus notch protein-like"/>
    <property type="match status" value="1"/>
</dbReference>
<feature type="domain" description="EGF-like" evidence="19">
    <location>
        <begin position="524"/>
        <end position="560"/>
    </location>
</feature>
<feature type="domain" description="EGF-like" evidence="19">
    <location>
        <begin position="1059"/>
        <end position="1095"/>
    </location>
</feature>
<feature type="disulfide bond" evidence="13">
    <location>
        <begin position="550"/>
        <end position="559"/>
    </location>
</feature>
<feature type="domain" description="EGF-like" evidence="19">
    <location>
        <begin position="256"/>
        <end position="292"/>
    </location>
</feature>
<feature type="domain" description="EGF-like" evidence="19">
    <location>
        <begin position="601"/>
        <end position="637"/>
    </location>
</feature>
<accession>A0AAV2HGM5</accession>
<evidence type="ECO:0000256" key="14">
    <source>
        <dbReference type="PROSITE-ProRule" id="PRU00377"/>
    </source>
</evidence>
<feature type="compositionally biased region" description="Polar residues" evidence="16">
    <location>
        <begin position="753"/>
        <end position="777"/>
    </location>
</feature>
<feature type="disulfide bond" evidence="13">
    <location>
        <begin position="1085"/>
        <end position="1094"/>
    </location>
</feature>
<keyword evidence="12" id="KW-0325">Glycoprotein</keyword>
<dbReference type="Pfam" id="PF07645">
    <property type="entry name" value="EGF_CA"/>
    <property type="match status" value="8"/>
</dbReference>
<feature type="domain" description="EGF-like" evidence="19">
    <location>
        <begin position="486"/>
        <end position="522"/>
    </location>
</feature>
<feature type="disulfide bond" evidence="14">
    <location>
        <begin position="185"/>
        <end position="197"/>
    </location>
</feature>
<feature type="disulfide bond" evidence="13">
    <location>
        <begin position="474"/>
        <end position="483"/>
    </location>
</feature>
<keyword evidence="22" id="KW-1185">Reference proteome</keyword>
<sequence>MTLFVSLCILQSVILSSLLQVTEGNVYISIKFLTFRNPRGVGSNGHCCDGKWQMCFSPCDHSFFICLDQIDGPSKDTKHCTYKTFISGEITDQNYINFKNTVGELSNPLVWQLNSWPGAVKLKVEVYDVDGSSTDEHIDTLISDIYVAPSISMKRLILTGRTELTTDVQIYCGSNFYGQNCSVFCVPRDNSSGHYTCDQGLGHKICHKGWVGQNCEINEDNCVDISCQNGGVCRDQLNDYQCLCAEGFEGRFCEEDINECLNTSRCVKGECINLPGLFTCKCHAGFAGVTCDENIDDCSLDPCENGATCIDDIGSYYCHCTVGFTGPECSSDLNECDYVPCKNNGSCVNFVGSYMCECLPGYRGSDCASDMDECLRLPCKNQGSCRNYLGGYQCDCLSGFEGLHCESDINECDVSNSTCQHGAKCVNMDGNYTCECAAGFQGRWCDQDINECLRNPCQHRGHCDNKPGSFQCKCRKGYTGKFCEHNINECDLGACKNDGNCTDLEGSFACACNDLWEGPTCELNIDDCVSHPCQNSGICKDTNEGFLCICPRGFLDTNCEVDLDECQLDGYCFNNATCENTYGGFLCTCQDGWTSDRCNQDVDECMVTDCNNWGKCINTPGSFTCECPINWTGQRCDTDVNECDGMTDVCHNGATCVNLRGTFQCLCPAGWTGLLCDLDVNECQLSPDLCTRRGNLTYDNVTQSNVTSKVHTVCLNTQPGYVCDCAPGWTGVMCDVDIDECAQGRITIAASSQAIHGGSSRNDSENSSRPSLEQSTFEKIPDASSPDIVNTTWGVSQTESKVRHFGPDTGKFNTSTNNSNTSTSGMTGEGLRVNHLPDMTHALHTTNNPTNKKQPPLPSRACLFNSKCVNTIGSFICACPAHRTGKRCELDLHVACTPNISCNNHGSCRPTVLRHVALCVCDPGWAGQFCDRRINSDQTCQDTNLSNISCFNRTLVNASVDTSMNTSVDTSANAPVDTSFNTSVHESSTVNAKNSNSTDNEILISPNNSPPVCDLRYCFNNGLCYLNDTSSPGMSCACPRRWTGARCENESVSTSLNRSAAPCIFNVCQNNGSCTDHWDSLFCSCPVGFTGKICEENVSKCDNSSCSDHGHCILESETFHTCVCDQGWTGQNCEDDIMFDCMVEPCDNNGECSRGNGSHPCLCQGMWSGIKCSSIDITLPFYLACPISEANPSAVNQGLQNLFTETHFYDGKQLEISHKSEPGKSEAKKKEVTAIYPSVKVDGKLLSDDEVTYVINKVINKLIDYMCCPLFLDAVDRKLAPPEEPLNSNVADWYPALITACGLFLIVIVALIIVKCHRKRLEKYKIADAQTKLSYRNELFVETEPTTLQASDLLSTDQYREFGDAAVRTSHHHINNSLYASVEDVKVAKQESSTVIAIQFMTDLETVSIMPYQRM</sequence>
<dbReference type="EMBL" id="CAXITT010000129">
    <property type="protein sequence ID" value="CAL1532974.1"/>
    <property type="molecule type" value="Genomic_DNA"/>
</dbReference>
<dbReference type="GO" id="GO:0007411">
    <property type="term" value="P:axon guidance"/>
    <property type="evidence" value="ECO:0007669"/>
    <property type="project" value="TreeGrafter"/>
</dbReference>
<dbReference type="PROSITE" id="PS01186">
    <property type="entry name" value="EGF_2"/>
    <property type="match status" value="14"/>
</dbReference>
<keyword evidence="15 17" id="KW-1133">Transmembrane helix</keyword>
<feature type="domain" description="EGF-like" evidence="19">
    <location>
        <begin position="1137"/>
        <end position="1173"/>
    </location>
</feature>
<feature type="disulfide bond" evidence="13">
    <location>
        <begin position="512"/>
        <end position="521"/>
    </location>
</feature>
<feature type="compositionally biased region" description="Low complexity" evidence="16">
    <location>
        <begin position="813"/>
        <end position="824"/>
    </location>
</feature>
<dbReference type="SMART" id="SM00179">
    <property type="entry name" value="EGF_CA"/>
    <property type="match status" value="16"/>
</dbReference>
<feature type="disulfide bond" evidence="13">
    <location>
        <begin position="396"/>
        <end position="405"/>
    </location>
</feature>
<evidence type="ECO:0000256" key="1">
    <source>
        <dbReference type="ARBA" id="ARBA00004496"/>
    </source>
</evidence>
<feature type="chain" id="PRO_5043595432" description="Delta-like protein" evidence="18">
    <location>
        <begin position="25"/>
        <end position="1415"/>
    </location>
</feature>
<evidence type="ECO:0000259" key="19">
    <source>
        <dbReference type="PROSITE" id="PS50026"/>
    </source>
</evidence>
<evidence type="ECO:0000259" key="20">
    <source>
        <dbReference type="PROSITE" id="PS51051"/>
    </source>
</evidence>
<dbReference type="InterPro" id="IPR001774">
    <property type="entry name" value="DSL"/>
</dbReference>
<evidence type="ECO:0000256" key="7">
    <source>
        <dbReference type="ARBA" id="ARBA00022536"/>
    </source>
</evidence>
<dbReference type="GO" id="GO:0005576">
    <property type="term" value="C:extracellular region"/>
    <property type="evidence" value="ECO:0007669"/>
    <property type="project" value="UniProtKB-SubCell"/>
</dbReference>
<evidence type="ECO:0000256" key="2">
    <source>
        <dbReference type="ARBA" id="ARBA00004613"/>
    </source>
</evidence>
<keyword evidence="6" id="KW-0964">Secreted</keyword>
<dbReference type="SMART" id="SM00181">
    <property type="entry name" value="EGF"/>
    <property type="match status" value="19"/>
</dbReference>
<comment type="function">
    <text evidence="15">Putative Notch ligand involved in the mediation of Notch signaling.</text>
</comment>
<evidence type="ECO:0000313" key="22">
    <source>
        <dbReference type="Proteomes" id="UP001497497"/>
    </source>
</evidence>
<feature type="signal peptide" evidence="18">
    <location>
        <begin position="1"/>
        <end position="24"/>
    </location>
</feature>
<dbReference type="InterPro" id="IPR051355">
    <property type="entry name" value="Notch/Slit_guidance"/>
</dbReference>
<comment type="caution">
    <text evidence="21">The sequence shown here is derived from an EMBL/GenBank/DDBJ whole genome shotgun (WGS) entry which is preliminary data.</text>
</comment>
<feature type="domain" description="EGF-like" evidence="19">
    <location>
        <begin position="332"/>
        <end position="368"/>
    </location>
</feature>
<dbReference type="GO" id="GO:0009986">
    <property type="term" value="C:cell surface"/>
    <property type="evidence" value="ECO:0007669"/>
    <property type="project" value="TreeGrafter"/>
</dbReference>
<keyword evidence="15 17" id="KW-0812">Transmembrane</keyword>
<comment type="subcellular location">
    <subcellularLocation>
        <location evidence="1">Cytoplasm</location>
    </subcellularLocation>
    <subcellularLocation>
        <location evidence="15">Membrane</location>
        <topology evidence="15">Single-pass type I membrane protein</topology>
    </subcellularLocation>
    <subcellularLocation>
        <location evidence="2">Secreted</location>
    </subcellularLocation>
</comment>
<proteinExistence type="inferred from homology"/>
<dbReference type="InterPro" id="IPR013032">
    <property type="entry name" value="EGF-like_CS"/>
</dbReference>
<feature type="transmembrane region" description="Helical" evidence="17">
    <location>
        <begin position="1293"/>
        <end position="1314"/>
    </location>
</feature>
<evidence type="ECO:0000256" key="16">
    <source>
        <dbReference type="SAM" id="MobiDB-lite"/>
    </source>
</evidence>
<feature type="domain" description="EGF-like" evidence="19">
    <location>
        <begin position="1097"/>
        <end position="1134"/>
    </location>
</feature>
<feature type="disulfide bond" evidence="13">
    <location>
        <begin position="358"/>
        <end position="367"/>
    </location>
</feature>
<dbReference type="InterPro" id="IPR000152">
    <property type="entry name" value="EGF-type_Asp/Asn_hydroxyl_site"/>
</dbReference>
<dbReference type="Gene3D" id="2.10.25.140">
    <property type="match status" value="1"/>
</dbReference>
<evidence type="ECO:0000256" key="5">
    <source>
        <dbReference type="ARBA" id="ARBA00022490"/>
    </source>
</evidence>
<feature type="disulfide bond" evidence="13">
    <location>
        <begin position="1038"/>
        <end position="1047"/>
    </location>
</feature>
<feature type="domain" description="EGF-like" evidence="19">
    <location>
        <begin position="562"/>
        <end position="599"/>
    </location>
</feature>
<dbReference type="PROSITE" id="PS01187">
    <property type="entry name" value="EGF_CA"/>
    <property type="match status" value="3"/>
</dbReference>
<dbReference type="PROSITE" id="PS51051">
    <property type="entry name" value="DSL"/>
    <property type="match status" value="1"/>
</dbReference>
<feature type="disulfide bond" evidence="13">
    <location>
        <begin position="320"/>
        <end position="329"/>
    </location>
</feature>
<dbReference type="SUPFAM" id="SSF57196">
    <property type="entry name" value="EGF/Laminin"/>
    <property type="match status" value="16"/>
</dbReference>
<dbReference type="InterPro" id="IPR009030">
    <property type="entry name" value="Growth_fac_rcpt_cys_sf"/>
</dbReference>
<feature type="domain" description="EGF-like" evidence="19">
    <location>
        <begin position="448"/>
        <end position="484"/>
    </location>
</feature>
<feature type="disulfide bond" evidence="13">
    <location>
        <begin position="902"/>
        <end position="919"/>
    </location>
</feature>
<feature type="disulfide bond" evidence="13">
    <location>
        <begin position="879"/>
        <end position="888"/>
    </location>
</feature>
<dbReference type="FunFam" id="2.10.25.10:FF:000472">
    <property type="entry name" value="Uncharacterized protein, isoform A"/>
    <property type="match status" value="1"/>
</dbReference>
<feature type="disulfide bond" evidence="13">
    <location>
        <begin position="244"/>
        <end position="253"/>
    </location>
</feature>
<evidence type="ECO:0000256" key="13">
    <source>
        <dbReference type="PROSITE-ProRule" id="PRU00076"/>
    </source>
</evidence>
<dbReference type="FunFam" id="2.10.25.10:FF:000151">
    <property type="entry name" value="FAT atypical cadherin 4"/>
    <property type="match status" value="1"/>
</dbReference>
<dbReference type="Pfam" id="PF12661">
    <property type="entry name" value="hEGF"/>
    <property type="match status" value="4"/>
</dbReference>
<feature type="disulfide bond" evidence="13">
    <location>
        <begin position="1124"/>
        <end position="1133"/>
    </location>
</feature>
<evidence type="ECO:0000256" key="17">
    <source>
        <dbReference type="SAM" id="Phobius"/>
    </source>
</evidence>
<feature type="domain" description="EGF-like" evidence="19">
    <location>
        <begin position="892"/>
        <end position="931"/>
    </location>
</feature>
<feature type="domain" description="EGF-like" evidence="19">
    <location>
        <begin position="639"/>
        <end position="677"/>
    </location>
</feature>